<dbReference type="EMBL" id="CABVPY010000018">
    <property type="protein sequence ID" value="VWB70967.1"/>
    <property type="molecule type" value="Genomic_DNA"/>
</dbReference>
<dbReference type="Proteomes" id="UP000494170">
    <property type="component" value="Unassembled WGS sequence"/>
</dbReference>
<dbReference type="AlphaFoldDB" id="A0A6P2LUW9"/>
<evidence type="ECO:0000313" key="1">
    <source>
        <dbReference type="EMBL" id="VWB70967.1"/>
    </source>
</evidence>
<gene>
    <name evidence="1" type="ORF">BLA6863_03332</name>
</gene>
<organism evidence="1 2">
    <name type="scientific">Burkholderia lata (strain ATCC 17760 / DSM 23089 / LMG 22485 / NCIMB 9086 / R18194 / 383)</name>
    <dbReference type="NCBI Taxonomy" id="482957"/>
    <lineage>
        <taxon>Bacteria</taxon>
        <taxon>Pseudomonadati</taxon>
        <taxon>Pseudomonadota</taxon>
        <taxon>Betaproteobacteria</taxon>
        <taxon>Burkholderiales</taxon>
        <taxon>Burkholderiaceae</taxon>
        <taxon>Burkholderia</taxon>
        <taxon>Burkholderia cepacia complex</taxon>
    </lineage>
</organism>
<name>A0A6P2LUW9_BURL3</name>
<accession>A0A6P2LUW9</accession>
<dbReference type="RefSeq" id="WP_174941324.1">
    <property type="nucleotide sequence ID" value="NZ_CABVPY010000018.1"/>
</dbReference>
<reference evidence="1 2" key="1">
    <citation type="submission" date="2019-09" db="EMBL/GenBank/DDBJ databases">
        <authorList>
            <person name="Depoorter E."/>
        </authorList>
    </citation>
    <scope>NUCLEOTIDE SEQUENCE [LARGE SCALE GENOMIC DNA]</scope>
    <source>
        <strain evidence="1">LMG 6863</strain>
    </source>
</reference>
<protein>
    <submittedName>
        <fullName evidence="1">Uncharacterized protein</fullName>
    </submittedName>
</protein>
<sequence>MARLNISDLARTAYQDEHQGWLIEVAVGYVVETDEWLAHAYVTAPGGSKEKVAIHEPTRPTSGDAVEYGFKTAIDYIDQMVDWRA</sequence>
<proteinExistence type="predicted"/>
<evidence type="ECO:0000313" key="2">
    <source>
        <dbReference type="Proteomes" id="UP000494170"/>
    </source>
</evidence>